<reference evidence="1 2" key="1">
    <citation type="submission" date="2015-01" db="EMBL/GenBank/DDBJ databases">
        <title>Genome sequencing of Jeotgalibacillus soli.</title>
        <authorList>
            <person name="Goh K.M."/>
            <person name="Chan K.-G."/>
            <person name="Yaakop A.S."/>
            <person name="Ee R."/>
            <person name="Gan H.M."/>
            <person name="Chan C.S."/>
        </authorList>
    </citation>
    <scope>NUCLEOTIDE SEQUENCE [LARGE SCALE GENOMIC DNA]</scope>
    <source>
        <strain evidence="1 2">P9</strain>
    </source>
</reference>
<protein>
    <submittedName>
        <fullName evidence="1">Uncharacterized protein</fullName>
    </submittedName>
</protein>
<evidence type="ECO:0000313" key="1">
    <source>
        <dbReference type="EMBL" id="KIL45736.1"/>
    </source>
</evidence>
<keyword evidence="2" id="KW-1185">Reference proteome</keyword>
<sequence>MVHFAKYLTPSISKEEWFVTPLTEEGEVCAWLRQIVS</sequence>
<dbReference type="PATRIC" id="fig|889306.3.peg.2102"/>
<evidence type="ECO:0000313" key="2">
    <source>
        <dbReference type="Proteomes" id="UP000031938"/>
    </source>
</evidence>
<comment type="caution">
    <text evidence="1">The sequence shown here is derived from an EMBL/GenBank/DDBJ whole genome shotgun (WGS) entry which is preliminary data.</text>
</comment>
<dbReference type="EMBL" id="JXRP01000017">
    <property type="protein sequence ID" value="KIL45736.1"/>
    <property type="molecule type" value="Genomic_DNA"/>
</dbReference>
<dbReference type="Proteomes" id="UP000031938">
    <property type="component" value="Unassembled WGS sequence"/>
</dbReference>
<dbReference type="AlphaFoldDB" id="A0A0C2VMR7"/>
<proteinExistence type="predicted"/>
<name>A0A0C2VMR7_9BACL</name>
<gene>
    <name evidence="1" type="ORF">KP78_20850</name>
</gene>
<organism evidence="1 2">
    <name type="scientific">Jeotgalibacillus soli</name>
    <dbReference type="NCBI Taxonomy" id="889306"/>
    <lineage>
        <taxon>Bacteria</taxon>
        <taxon>Bacillati</taxon>
        <taxon>Bacillota</taxon>
        <taxon>Bacilli</taxon>
        <taxon>Bacillales</taxon>
        <taxon>Caryophanaceae</taxon>
        <taxon>Jeotgalibacillus</taxon>
    </lineage>
</organism>
<accession>A0A0C2VMR7</accession>